<organism evidence="2 3">
    <name type="scientific">Candidatus Methanoperedens nitratireducens</name>
    <dbReference type="NCBI Taxonomy" id="1392998"/>
    <lineage>
        <taxon>Archaea</taxon>
        <taxon>Methanobacteriati</taxon>
        <taxon>Methanobacteriota</taxon>
        <taxon>Stenosarchaea group</taxon>
        <taxon>Methanomicrobia</taxon>
        <taxon>Methanosarcinales</taxon>
        <taxon>ANME-2 cluster</taxon>
        <taxon>Candidatus Methanoperedentaceae</taxon>
        <taxon>Candidatus Methanoperedens</taxon>
    </lineage>
</organism>
<comment type="caution">
    <text evidence="2">The sequence shown here is derived from an EMBL/GenBank/DDBJ whole genome shotgun (WGS) entry which is preliminary data.</text>
</comment>
<dbReference type="InterPro" id="IPR005133">
    <property type="entry name" value="PhaG_MnhG_YufB"/>
</dbReference>
<keyword evidence="1" id="KW-0472">Membrane</keyword>
<evidence type="ECO:0000313" key="3">
    <source>
        <dbReference type="Proteomes" id="UP000027153"/>
    </source>
</evidence>
<keyword evidence="1" id="KW-0812">Transmembrane</keyword>
<dbReference type="EMBL" id="JMIY01000005">
    <property type="protein sequence ID" value="KCZ71677.1"/>
    <property type="molecule type" value="Genomic_DNA"/>
</dbReference>
<feature type="transmembrane region" description="Helical" evidence="1">
    <location>
        <begin position="7"/>
        <end position="29"/>
    </location>
</feature>
<dbReference type="GO" id="GO:0015385">
    <property type="term" value="F:sodium:proton antiporter activity"/>
    <property type="evidence" value="ECO:0007669"/>
    <property type="project" value="TreeGrafter"/>
</dbReference>
<dbReference type="PANTHER" id="PTHR34703:SF1">
    <property type="entry name" value="ANTIPORTER SUBUNIT MNHG2-RELATED"/>
    <property type="match status" value="1"/>
</dbReference>
<evidence type="ECO:0000256" key="1">
    <source>
        <dbReference type="SAM" id="Phobius"/>
    </source>
</evidence>
<dbReference type="PANTHER" id="PTHR34703">
    <property type="entry name" value="ANTIPORTER SUBUNIT MNHG2-RELATED"/>
    <property type="match status" value="1"/>
</dbReference>
<dbReference type="OrthoDB" id="19138at2157"/>
<dbReference type="Proteomes" id="UP000027153">
    <property type="component" value="Unassembled WGS sequence"/>
</dbReference>
<feature type="transmembrane region" description="Helical" evidence="1">
    <location>
        <begin position="69"/>
        <end position="88"/>
    </location>
</feature>
<gene>
    <name evidence="2" type="ORF">ANME2D_02413</name>
</gene>
<accession>A0A062V2T0</accession>
<name>A0A062V2T0_9EURY</name>
<dbReference type="AlphaFoldDB" id="A0A062V2T0"/>
<reference evidence="2 3" key="1">
    <citation type="journal article" date="2013" name="Nature">
        <title>Anaerobic oxidation of methane coupled to nitrate reduction in a novel archaeal lineage.</title>
        <authorList>
            <person name="Haroon M.F."/>
            <person name="Hu S."/>
            <person name="Shi Y."/>
            <person name="Imelfort M."/>
            <person name="Keller J."/>
            <person name="Hugenholtz P."/>
            <person name="Yuan Z."/>
            <person name="Tyson G.W."/>
        </authorList>
    </citation>
    <scope>NUCLEOTIDE SEQUENCE [LARGE SCALE GENOMIC DNA]</scope>
    <source>
        <strain evidence="2 3">ANME-2d</strain>
    </source>
</reference>
<keyword evidence="3" id="KW-1185">Reference proteome</keyword>
<proteinExistence type="predicted"/>
<protein>
    <submittedName>
        <fullName evidence="2">Multisubunit sodium/proton antiporter, MrpG subunit</fullName>
    </submittedName>
</protein>
<dbReference type="NCBIfam" id="NF009314">
    <property type="entry name" value="PRK12674.1-2"/>
    <property type="match status" value="1"/>
</dbReference>
<dbReference type="RefSeq" id="WP_081810253.1">
    <property type="nucleotide sequence ID" value="NZ_JMIY01000005.1"/>
</dbReference>
<dbReference type="NCBIfam" id="TIGR01300">
    <property type="entry name" value="CPA3_mnhG_phaG"/>
    <property type="match status" value="1"/>
</dbReference>
<sequence length="113" mass="12596">MIEILKLVIVTAFLVVGAFLMLTAAIGLVRFPDVYSRMHATGKCDTLGVSLMLTGLVIFQGPDLVSVKLLFIIFFVLFTGPVAVHALFRAAVTRGYKVWTREGWKLWKKEGHE</sequence>
<keyword evidence="1" id="KW-1133">Transmembrane helix</keyword>
<evidence type="ECO:0000313" key="2">
    <source>
        <dbReference type="EMBL" id="KCZ71677.1"/>
    </source>
</evidence>
<dbReference type="Pfam" id="PF03334">
    <property type="entry name" value="PhaG_MnhG_YufB"/>
    <property type="match status" value="1"/>
</dbReference>